<reference evidence="2" key="2">
    <citation type="submission" date="2016-05" db="EMBL/GenBank/DDBJ databases">
        <title>Comparative analysis highlights variable genome content of wheat rusts and divergence of the mating loci.</title>
        <authorList>
            <person name="Cuomo C.A."/>
            <person name="Bakkeren G."/>
            <person name="Szabo L."/>
            <person name="Khalil H."/>
            <person name="Joly D."/>
            <person name="Goldberg J."/>
            <person name="Young S."/>
            <person name="Zeng Q."/>
            <person name="Fellers J."/>
        </authorList>
    </citation>
    <scope>NUCLEOTIDE SEQUENCE [LARGE SCALE GENOMIC DNA]</scope>
    <source>
        <strain evidence="2">1-1 BBBD Race 1</strain>
    </source>
</reference>
<feature type="compositionally biased region" description="Polar residues" evidence="1">
    <location>
        <begin position="10"/>
        <end position="23"/>
    </location>
</feature>
<reference evidence="3" key="4">
    <citation type="submission" date="2025-05" db="UniProtKB">
        <authorList>
            <consortium name="EnsemblFungi"/>
        </authorList>
    </citation>
    <scope>IDENTIFICATION</scope>
    <source>
        <strain evidence="3">isolate 1-1 / race 1 (BBBD)</strain>
    </source>
</reference>
<dbReference type="VEuPathDB" id="FungiDB:PTTG_25455"/>
<sequence>MDPAKDRQSTSRSATTSNWNINDLSHRARLEEDITILQSNLERLPPSPDTTVGQGRQKGKAPQNKPRDPAPADERGPPPHMDPRLPRISQIPPLNVTDNAPPVQRRPARYDERDELLAKEIRDFEEAEFHL</sequence>
<gene>
    <name evidence="2" type="ORF">PTTG_25455</name>
</gene>
<evidence type="ECO:0000313" key="4">
    <source>
        <dbReference type="Proteomes" id="UP000005240"/>
    </source>
</evidence>
<keyword evidence="4" id="KW-1185">Reference proteome</keyword>
<accession>A0A180H265</accession>
<name>A0A180H265_PUCT1</name>
<evidence type="ECO:0000256" key="1">
    <source>
        <dbReference type="SAM" id="MobiDB-lite"/>
    </source>
</evidence>
<dbReference type="EnsemblFungi" id="PTTG_25455-t43_1">
    <property type="protein sequence ID" value="PTTG_25455-t43_1-p1"/>
    <property type="gene ID" value="PTTG_25455"/>
</dbReference>
<protein>
    <submittedName>
        <fullName evidence="2 3">Uncharacterized protein</fullName>
    </submittedName>
</protein>
<dbReference type="AlphaFoldDB" id="A0A180H265"/>
<reference evidence="2" key="1">
    <citation type="submission" date="2009-11" db="EMBL/GenBank/DDBJ databases">
        <authorList>
            <consortium name="The Broad Institute Genome Sequencing Platform"/>
            <person name="Ward D."/>
            <person name="Feldgarden M."/>
            <person name="Earl A."/>
            <person name="Young S.K."/>
            <person name="Zeng Q."/>
            <person name="Koehrsen M."/>
            <person name="Alvarado L."/>
            <person name="Berlin A."/>
            <person name="Bochicchio J."/>
            <person name="Borenstein D."/>
            <person name="Chapman S.B."/>
            <person name="Chen Z."/>
            <person name="Engels R."/>
            <person name="Freedman E."/>
            <person name="Gellesch M."/>
            <person name="Goldberg J."/>
            <person name="Griggs A."/>
            <person name="Gujja S."/>
            <person name="Heilman E."/>
            <person name="Heiman D."/>
            <person name="Hepburn T."/>
            <person name="Howarth C."/>
            <person name="Jen D."/>
            <person name="Larson L."/>
            <person name="Lewis B."/>
            <person name="Mehta T."/>
            <person name="Park D."/>
            <person name="Pearson M."/>
            <person name="Roberts A."/>
            <person name="Saif S."/>
            <person name="Shea T."/>
            <person name="Shenoy N."/>
            <person name="Sisk P."/>
            <person name="Stolte C."/>
            <person name="Sykes S."/>
            <person name="Thomson T."/>
            <person name="Walk T."/>
            <person name="White J."/>
            <person name="Yandava C."/>
            <person name="Izard J."/>
            <person name="Baranova O.V."/>
            <person name="Blanton J.M."/>
            <person name="Tanner A.C."/>
            <person name="Dewhirst F.E."/>
            <person name="Haas B."/>
            <person name="Nusbaum C."/>
            <person name="Birren B."/>
        </authorList>
    </citation>
    <scope>NUCLEOTIDE SEQUENCE [LARGE SCALE GENOMIC DNA]</scope>
    <source>
        <strain evidence="2">1-1 BBBD Race 1</strain>
    </source>
</reference>
<evidence type="ECO:0000313" key="3">
    <source>
        <dbReference type="EnsemblFungi" id="PTTG_25455-t43_1-p1"/>
    </source>
</evidence>
<organism evidence="2">
    <name type="scientific">Puccinia triticina (isolate 1-1 / race 1 (BBBD))</name>
    <name type="common">Brown leaf rust fungus</name>
    <dbReference type="NCBI Taxonomy" id="630390"/>
    <lineage>
        <taxon>Eukaryota</taxon>
        <taxon>Fungi</taxon>
        <taxon>Dikarya</taxon>
        <taxon>Basidiomycota</taxon>
        <taxon>Pucciniomycotina</taxon>
        <taxon>Pucciniomycetes</taxon>
        <taxon>Pucciniales</taxon>
        <taxon>Pucciniaceae</taxon>
        <taxon>Puccinia</taxon>
    </lineage>
</organism>
<feature type="region of interest" description="Disordered" evidence="1">
    <location>
        <begin position="39"/>
        <end position="111"/>
    </location>
</feature>
<proteinExistence type="predicted"/>
<dbReference type="OrthoDB" id="10602656at2759"/>
<dbReference type="EMBL" id="ADAS02000004">
    <property type="protein sequence ID" value="OAV99116.1"/>
    <property type="molecule type" value="Genomic_DNA"/>
</dbReference>
<dbReference type="Proteomes" id="UP000005240">
    <property type="component" value="Unassembled WGS sequence"/>
</dbReference>
<reference evidence="3 4" key="3">
    <citation type="journal article" date="2017" name="G3 (Bethesda)">
        <title>Comparative analysis highlights variable genome content of wheat rusts and divergence of the mating loci.</title>
        <authorList>
            <person name="Cuomo C.A."/>
            <person name="Bakkeren G."/>
            <person name="Khalil H.B."/>
            <person name="Panwar V."/>
            <person name="Joly D."/>
            <person name="Linning R."/>
            <person name="Sakthikumar S."/>
            <person name="Song X."/>
            <person name="Adiconis X."/>
            <person name="Fan L."/>
            <person name="Goldberg J.M."/>
            <person name="Levin J.Z."/>
            <person name="Young S."/>
            <person name="Zeng Q."/>
            <person name="Anikster Y."/>
            <person name="Bruce M."/>
            <person name="Wang M."/>
            <person name="Yin C."/>
            <person name="McCallum B."/>
            <person name="Szabo L.J."/>
            <person name="Hulbert S."/>
            <person name="Chen X."/>
            <person name="Fellers J.P."/>
        </authorList>
    </citation>
    <scope>NUCLEOTIDE SEQUENCE</scope>
    <source>
        <strain evidence="3">isolate 1-1 / race 1 (BBBD)</strain>
        <strain evidence="4">Isolate 1-1 / race 1 (BBBD)</strain>
    </source>
</reference>
<feature type="region of interest" description="Disordered" evidence="1">
    <location>
        <begin position="1"/>
        <end position="26"/>
    </location>
</feature>
<dbReference type="STRING" id="630390.A0A180H265"/>
<evidence type="ECO:0000313" key="2">
    <source>
        <dbReference type="EMBL" id="OAV99116.1"/>
    </source>
</evidence>
<feature type="compositionally biased region" description="Basic and acidic residues" evidence="1">
    <location>
        <begin position="65"/>
        <end position="85"/>
    </location>
</feature>